<feature type="domain" description="WxL" evidence="3">
    <location>
        <begin position="1067"/>
        <end position="1224"/>
    </location>
</feature>
<dbReference type="InterPro" id="IPR027994">
    <property type="entry name" value="WxL_dom"/>
</dbReference>
<evidence type="ECO:0000256" key="2">
    <source>
        <dbReference type="SAM" id="Phobius"/>
    </source>
</evidence>
<keyword evidence="2" id="KW-0472">Membrane</keyword>
<keyword evidence="2" id="KW-1133">Transmembrane helix</keyword>
<evidence type="ECO:0000313" key="6">
    <source>
        <dbReference type="Proteomes" id="UP000196151"/>
    </source>
</evidence>
<dbReference type="OrthoDB" id="2172320at2"/>
<dbReference type="InterPro" id="IPR046776">
    <property type="entry name" value="Pectate_lyase_5"/>
</dbReference>
<organism evidence="4">
    <name type="scientific">Candidatus Enterococcus dunnyi</name>
    <dbReference type="NCBI Taxonomy" id="1834192"/>
    <lineage>
        <taxon>Bacteria</taxon>
        <taxon>Bacillati</taxon>
        <taxon>Bacillota</taxon>
        <taxon>Bacilli</taxon>
        <taxon>Lactobacillales</taxon>
        <taxon>Enterococcaceae</taxon>
        <taxon>Enterococcus</taxon>
    </lineage>
</organism>
<sequence>MKRKNSIYLFLSFITMIGFYFYHSTPLLKAEESTSQSTVESTPPLSTNESSEVEVIKKNTPTLDVASRDAKTIQPQMTNLETFELSENGTGIVAKNMAKTMTDIQSYNGDTEAIKQMILRDTGAKAYGLSGGSIIDVTDKIQLLDLKGLDAVATNDLQEFHLTLTVPSNVSGTGSDLTSEVIVYVGNVAKVSTWDQLDAALMSNTVTIVDVQNSMTNTVTNRTDRTVSDSRPNYVLLGNGYSLDFIGYSYRWGTNTSIVHKAVVDNVDMYGGHYYGPVTMWDRNAYGSSITYRNVNYTGSQVTASFQALLRFEGKNVIKSKATSYTSYDGAVRNMANTNQSGLESHTLLFASNTDTTIEVENGDGVILGSWYSNYDTVATIQPSLTLEENATATIRTLGNAGETNSWQTDGGNIPSVISVQRNGKIDVGKNATLNVETADGTTRVPVRLGYQSATSQWTTSIDLEESSHFNVNINGPIATTSSRAGFMLQQNSAINVGDNAEMTINANQMTAGAPVISMGQNAKFDVAEKGQLTLNKNGGVGRLLDLSNGSKFKVSDQGETKFTSTNEGTSTSSMIYGGSGSSFIIGDKGTFESVIKDGTGVRNMLDFGSNTIFQFSNAQKIDLDSRGNTNANLINMTNPGTFTADIQEVSSWSKQDAAQVTPTFHWTPMYGMTIKYNGITTTSVSGNSITNAIQTNFINNYRTENFSRIVYDYIPDVIVGVDEISDNKALESGQKISGTVNNGAAMLFYLVTDENDPSKDVLLTTPDVASPVEGDARKFNTIADDKGKFTFELPENVTLKAGQKIKAYAWLNGKDSYTNQTVLDKTPPKGESVNYHVALNEVTPTADKFVGNPTDSNPTPQNFTYAFNAETPQSLVDSFMGQLGEHTVKVDLSDEAGNMTTVVSTLTVNKATQEIYGSDLEASYVDIRNLSEDQLKDYILTHSQPVAYKLVEGEKTDLSSFIKVTDFGGLNDIAAIQPKAYPVTLTVKASDSGLPTDISTTINVTVVDVDAVLNVEFVNEVDQVLSGYTVTLDTQVGDTIDLTKNAEVQAQLENVLAAGYDIAQRPENEAAVKIDNTTVTVRYKLQGVLSLTSVPHALEFGTLTYDATTKRVEDPAFDEQLVVTDTRAEAANGWRMTASLSSPMQNAKGQELTNALRYVNQGKETILNQDAQVIYTNTQGTMGSYTVSNGWGTAANTDGIKLQINSSDTVYTGDYVGVITWKVMAGQP</sequence>
<dbReference type="RefSeq" id="WP_087639548.1">
    <property type="nucleotide sequence ID" value="NZ_CP147246.1"/>
</dbReference>
<gene>
    <name evidence="4" type="ORF">A5889_000348</name>
    <name evidence="5" type="ORF">A5889_002940</name>
</gene>
<reference evidence="5" key="2">
    <citation type="submission" date="2017-05" db="EMBL/GenBank/DDBJ databases">
        <authorList>
            <consortium name="The Broad Institute Genomics Platform"/>
            <consortium name="The Broad Institute Genomic Center for Infectious Diseases"/>
            <person name="Earl A."/>
            <person name="Manson A."/>
            <person name="Schwartman J."/>
            <person name="Gilmore M."/>
            <person name="Abouelleil A."/>
            <person name="Cao P."/>
            <person name="Chapman S."/>
            <person name="Cusick C."/>
            <person name="Shea T."/>
            <person name="Young S."/>
            <person name="Neafsey D."/>
            <person name="Nusbaum C."/>
            <person name="Birren B."/>
        </authorList>
    </citation>
    <scope>NUCLEOTIDE SEQUENCE</scope>
    <source>
        <strain evidence="5">9D6_DIV0238</strain>
    </source>
</reference>
<dbReference type="AlphaFoldDB" id="A0A200JCE1"/>
<reference evidence="5" key="3">
    <citation type="submission" date="2024-03" db="EMBL/GenBank/DDBJ databases">
        <title>The Genome Sequence of Enterococcus sp. DIV0238c.</title>
        <authorList>
            <consortium name="The Broad Institute Genomics Platform"/>
            <consortium name="The Broad Institute Microbial Omics Core"/>
            <consortium name="The Broad Institute Genomic Center for Infectious Diseases"/>
            <person name="Earl A."/>
            <person name="Manson A."/>
            <person name="Gilmore M."/>
            <person name="Schwartman J."/>
            <person name="Shea T."/>
            <person name="Abouelleil A."/>
            <person name="Cao P."/>
            <person name="Chapman S."/>
            <person name="Cusick C."/>
            <person name="Young S."/>
            <person name="Neafsey D."/>
            <person name="Nusbaum C."/>
            <person name="Birren B."/>
        </authorList>
    </citation>
    <scope>NUCLEOTIDE SEQUENCE</scope>
    <source>
        <strain evidence="5">9D6_DIV0238</strain>
    </source>
</reference>
<feature type="transmembrane region" description="Helical" evidence="2">
    <location>
        <begin position="7"/>
        <end position="23"/>
    </location>
</feature>
<evidence type="ECO:0000259" key="3">
    <source>
        <dbReference type="Pfam" id="PF13731"/>
    </source>
</evidence>
<name>A0A200JCE1_9ENTE</name>
<dbReference type="Proteomes" id="UP000196151">
    <property type="component" value="Chromosome"/>
</dbReference>
<proteinExistence type="predicted"/>
<evidence type="ECO:0000313" key="5">
    <source>
        <dbReference type="EMBL" id="WYJ95392.1"/>
    </source>
</evidence>
<keyword evidence="6" id="KW-1185">Reference proteome</keyword>
<dbReference type="EMBL" id="CP147246">
    <property type="protein sequence ID" value="WYJ95392.1"/>
    <property type="molecule type" value="Genomic_DNA"/>
</dbReference>
<dbReference type="Pfam" id="PF20585">
    <property type="entry name" value="Pectate_lyase_5"/>
    <property type="match status" value="1"/>
</dbReference>
<accession>A0A200JCE1</accession>
<feature type="region of interest" description="Disordered" evidence="1">
    <location>
        <begin position="34"/>
        <end position="54"/>
    </location>
</feature>
<keyword evidence="2" id="KW-0812">Transmembrane</keyword>
<dbReference type="Pfam" id="PF13731">
    <property type="entry name" value="WxL"/>
    <property type="match status" value="1"/>
</dbReference>
<evidence type="ECO:0000313" key="4">
    <source>
        <dbReference type="EMBL" id="OUZ34873.1"/>
    </source>
</evidence>
<dbReference type="EMBL" id="NIBQ01000001">
    <property type="protein sequence ID" value="OUZ34873.1"/>
    <property type="molecule type" value="Genomic_DNA"/>
</dbReference>
<evidence type="ECO:0000256" key="1">
    <source>
        <dbReference type="SAM" id="MobiDB-lite"/>
    </source>
</evidence>
<reference evidence="4" key="1">
    <citation type="submission" date="2017-05" db="EMBL/GenBank/DDBJ databases">
        <title>The Genome Sequence of Enterococcus sp. 9D6_DIV0238.</title>
        <authorList>
            <consortium name="The Broad Institute Genomics Platform"/>
            <consortium name="The Broad Institute Genomic Center for Infectious Diseases"/>
            <person name="Earl A."/>
            <person name="Manson A."/>
            <person name="Schwartman J."/>
            <person name="Gilmore M."/>
            <person name="Abouelleil A."/>
            <person name="Cao P."/>
            <person name="Chapman S."/>
            <person name="Cusick C."/>
            <person name="Shea T."/>
            <person name="Young S."/>
            <person name="Neafsey D."/>
            <person name="Nusbaum C."/>
            <person name="Birren B."/>
        </authorList>
    </citation>
    <scope>NUCLEOTIDE SEQUENCE [LARGE SCALE GENOMIC DNA]</scope>
    <source>
        <strain evidence="4">9D6_DIV0238</strain>
    </source>
</reference>
<protein>
    <recommendedName>
        <fullName evidence="3">WxL domain-containing protein</fullName>
    </recommendedName>
</protein>